<sequence length="39" mass="4606">MHKYSIIIKKTIDILEKLIYRSNYSSSHTLSVARRQSPK</sequence>
<name>A0A0A9A0X0_ARUDO</name>
<reference evidence="1" key="1">
    <citation type="submission" date="2014-09" db="EMBL/GenBank/DDBJ databases">
        <authorList>
            <person name="Magalhaes I.L.F."/>
            <person name="Oliveira U."/>
            <person name="Santos F.R."/>
            <person name="Vidigal T.H.D.A."/>
            <person name="Brescovit A.D."/>
            <person name="Santos A.J."/>
        </authorList>
    </citation>
    <scope>NUCLEOTIDE SEQUENCE</scope>
    <source>
        <tissue evidence="1">Shoot tissue taken approximately 20 cm above the soil surface</tissue>
    </source>
</reference>
<reference evidence="1" key="2">
    <citation type="journal article" date="2015" name="Data Brief">
        <title>Shoot transcriptome of the giant reed, Arundo donax.</title>
        <authorList>
            <person name="Barrero R.A."/>
            <person name="Guerrero F.D."/>
            <person name="Moolhuijzen P."/>
            <person name="Goolsby J.A."/>
            <person name="Tidwell J."/>
            <person name="Bellgard S.E."/>
            <person name="Bellgard M.I."/>
        </authorList>
    </citation>
    <scope>NUCLEOTIDE SEQUENCE</scope>
    <source>
        <tissue evidence="1">Shoot tissue taken approximately 20 cm above the soil surface</tissue>
    </source>
</reference>
<accession>A0A0A9A0X0</accession>
<organism evidence="1">
    <name type="scientific">Arundo donax</name>
    <name type="common">Giant reed</name>
    <name type="synonym">Donax arundinaceus</name>
    <dbReference type="NCBI Taxonomy" id="35708"/>
    <lineage>
        <taxon>Eukaryota</taxon>
        <taxon>Viridiplantae</taxon>
        <taxon>Streptophyta</taxon>
        <taxon>Embryophyta</taxon>
        <taxon>Tracheophyta</taxon>
        <taxon>Spermatophyta</taxon>
        <taxon>Magnoliopsida</taxon>
        <taxon>Liliopsida</taxon>
        <taxon>Poales</taxon>
        <taxon>Poaceae</taxon>
        <taxon>PACMAD clade</taxon>
        <taxon>Arundinoideae</taxon>
        <taxon>Arundineae</taxon>
        <taxon>Arundo</taxon>
    </lineage>
</organism>
<evidence type="ECO:0000313" key="1">
    <source>
        <dbReference type="EMBL" id="JAD40682.1"/>
    </source>
</evidence>
<protein>
    <submittedName>
        <fullName evidence="1">Uncharacterized protein</fullName>
    </submittedName>
</protein>
<dbReference type="AlphaFoldDB" id="A0A0A9A0X0"/>
<dbReference type="EMBL" id="GBRH01257213">
    <property type="protein sequence ID" value="JAD40682.1"/>
    <property type="molecule type" value="Transcribed_RNA"/>
</dbReference>
<proteinExistence type="predicted"/>